<keyword evidence="3 6" id="KW-0812">Transmembrane</keyword>
<sequence length="167" mass="19275">MDYSFKTKWLNETPSSSAILLDRSSVQIQRQPAKIRHYFVLSLFSALCLCPVTGLIALAYSIKSSAKADVNFHDKARLYSRRALWWNIVSIVLSILSTILVMLYFYHLAIIIQTFRSRIDQQSLMNNFNAFPDSMNNKSFYLHTHTINLLSLCVQPLIEHACEKNVR</sequence>
<evidence type="ECO:0000256" key="1">
    <source>
        <dbReference type="ARBA" id="ARBA00004370"/>
    </source>
</evidence>
<evidence type="ECO:0000256" key="4">
    <source>
        <dbReference type="ARBA" id="ARBA00022989"/>
    </source>
</evidence>
<dbReference type="PANTHER" id="PTHR14948:SF25">
    <property type="entry name" value="DUF4190 DOMAIN-CONTAINING PROTEIN"/>
    <property type="match status" value="1"/>
</dbReference>
<dbReference type="EMBL" id="CAJNOJ010000130">
    <property type="protein sequence ID" value="CAF1170858.1"/>
    <property type="molecule type" value="Genomic_DNA"/>
</dbReference>
<proteinExistence type="inferred from homology"/>
<evidence type="ECO:0000313" key="7">
    <source>
        <dbReference type="EMBL" id="CAF1170858.1"/>
    </source>
</evidence>
<keyword evidence="4 6" id="KW-1133">Transmembrane helix</keyword>
<organism evidence="7 8">
    <name type="scientific">Adineta ricciae</name>
    <name type="common">Rotifer</name>
    <dbReference type="NCBI Taxonomy" id="249248"/>
    <lineage>
        <taxon>Eukaryota</taxon>
        <taxon>Metazoa</taxon>
        <taxon>Spiralia</taxon>
        <taxon>Gnathifera</taxon>
        <taxon>Rotifera</taxon>
        <taxon>Eurotatoria</taxon>
        <taxon>Bdelloidea</taxon>
        <taxon>Adinetida</taxon>
        <taxon>Adinetidae</taxon>
        <taxon>Adineta</taxon>
    </lineage>
</organism>
<gene>
    <name evidence="7" type="ORF">EDS130_LOCUS23679</name>
</gene>
<accession>A0A814U4P2</accession>
<dbReference type="PANTHER" id="PTHR14948">
    <property type="entry name" value="NG5"/>
    <property type="match status" value="1"/>
</dbReference>
<feature type="transmembrane region" description="Helical" evidence="6">
    <location>
        <begin position="38"/>
        <end position="63"/>
    </location>
</feature>
<dbReference type="InterPro" id="IPR051423">
    <property type="entry name" value="CD225/Dispanin"/>
</dbReference>
<protein>
    <submittedName>
        <fullName evidence="7">Uncharacterized protein</fullName>
    </submittedName>
</protein>
<dbReference type="GO" id="GO:0016020">
    <property type="term" value="C:membrane"/>
    <property type="evidence" value="ECO:0007669"/>
    <property type="project" value="UniProtKB-SubCell"/>
</dbReference>
<name>A0A814U4P2_ADIRI</name>
<reference evidence="7" key="1">
    <citation type="submission" date="2021-02" db="EMBL/GenBank/DDBJ databases">
        <authorList>
            <person name="Nowell W R."/>
        </authorList>
    </citation>
    <scope>NUCLEOTIDE SEQUENCE</scope>
</reference>
<feature type="transmembrane region" description="Helical" evidence="6">
    <location>
        <begin position="83"/>
        <end position="106"/>
    </location>
</feature>
<evidence type="ECO:0000313" key="8">
    <source>
        <dbReference type="Proteomes" id="UP000663852"/>
    </source>
</evidence>
<keyword evidence="5 6" id="KW-0472">Membrane</keyword>
<dbReference type="AlphaFoldDB" id="A0A814U4P2"/>
<comment type="similarity">
    <text evidence="2">Belongs to the CD225/Dispanin family.</text>
</comment>
<evidence type="ECO:0000256" key="3">
    <source>
        <dbReference type="ARBA" id="ARBA00022692"/>
    </source>
</evidence>
<evidence type="ECO:0000256" key="5">
    <source>
        <dbReference type="ARBA" id="ARBA00023136"/>
    </source>
</evidence>
<comment type="subcellular location">
    <subcellularLocation>
        <location evidence="1">Membrane</location>
    </subcellularLocation>
</comment>
<dbReference type="Proteomes" id="UP000663852">
    <property type="component" value="Unassembled WGS sequence"/>
</dbReference>
<comment type="caution">
    <text evidence="7">The sequence shown here is derived from an EMBL/GenBank/DDBJ whole genome shotgun (WGS) entry which is preliminary data.</text>
</comment>
<dbReference type="Pfam" id="PF04505">
    <property type="entry name" value="CD225"/>
    <property type="match status" value="1"/>
</dbReference>
<evidence type="ECO:0000256" key="6">
    <source>
        <dbReference type="SAM" id="Phobius"/>
    </source>
</evidence>
<dbReference type="InterPro" id="IPR007593">
    <property type="entry name" value="CD225/Dispanin_fam"/>
</dbReference>
<dbReference type="OrthoDB" id="10052500at2759"/>
<evidence type="ECO:0000256" key="2">
    <source>
        <dbReference type="ARBA" id="ARBA00006843"/>
    </source>
</evidence>